<proteinExistence type="predicted"/>
<dbReference type="SUPFAM" id="SSF52540">
    <property type="entry name" value="P-loop containing nucleoside triphosphate hydrolases"/>
    <property type="match status" value="1"/>
</dbReference>
<dbReference type="Gene3D" id="3.40.50.300">
    <property type="entry name" value="P-loop containing nucleotide triphosphate hydrolases"/>
    <property type="match status" value="1"/>
</dbReference>
<keyword evidence="3" id="KW-0804">Transcription</keyword>
<dbReference type="PRINTS" id="PR00038">
    <property type="entry name" value="HTHLUXR"/>
</dbReference>
<reference evidence="7" key="1">
    <citation type="journal article" date="2019" name="Int. J. Syst. Evol. Microbiol.">
        <title>The Global Catalogue of Microorganisms (GCM) 10K type strain sequencing project: providing services to taxonomists for standard genome sequencing and annotation.</title>
        <authorList>
            <consortium name="The Broad Institute Genomics Platform"/>
            <consortium name="The Broad Institute Genome Sequencing Center for Infectious Disease"/>
            <person name="Wu L."/>
            <person name="Ma J."/>
        </authorList>
    </citation>
    <scope>NUCLEOTIDE SEQUENCE [LARGE SCALE GENOMIC DNA]</scope>
    <source>
        <strain evidence="7">CCUG 49018</strain>
    </source>
</reference>
<accession>A0ABW3VNL1</accession>
<name>A0ABW3VNL1_9PSEU</name>
<dbReference type="InterPro" id="IPR000792">
    <property type="entry name" value="Tscrpt_reg_LuxR_C"/>
</dbReference>
<dbReference type="SUPFAM" id="SSF46894">
    <property type="entry name" value="C-terminal effector domain of the bipartite response regulators"/>
    <property type="match status" value="1"/>
</dbReference>
<dbReference type="PANTHER" id="PTHR44688:SF16">
    <property type="entry name" value="DNA-BINDING TRANSCRIPTIONAL ACTIVATOR DEVR_DOSR"/>
    <property type="match status" value="1"/>
</dbReference>
<evidence type="ECO:0000256" key="2">
    <source>
        <dbReference type="ARBA" id="ARBA00023125"/>
    </source>
</evidence>
<evidence type="ECO:0000256" key="4">
    <source>
        <dbReference type="SAM" id="MobiDB-lite"/>
    </source>
</evidence>
<dbReference type="InterPro" id="IPR036388">
    <property type="entry name" value="WH-like_DNA-bd_sf"/>
</dbReference>
<organism evidence="6 7">
    <name type="scientific">Pseudonocardia benzenivorans</name>
    <dbReference type="NCBI Taxonomy" id="228005"/>
    <lineage>
        <taxon>Bacteria</taxon>
        <taxon>Bacillati</taxon>
        <taxon>Actinomycetota</taxon>
        <taxon>Actinomycetes</taxon>
        <taxon>Pseudonocardiales</taxon>
        <taxon>Pseudonocardiaceae</taxon>
        <taxon>Pseudonocardia</taxon>
    </lineage>
</organism>
<evidence type="ECO:0000313" key="6">
    <source>
        <dbReference type="EMBL" id="MFD1236672.1"/>
    </source>
</evidence>
<evidence type="ECO:0000256" key="1">
    <source>
        <dbReference type="ARBA" id="ARBA00023015"/>
    </source>
</evidence>
<dbReference type="InterPro" id="IPR041664">
    <property type="entry name" value="AAA_16"/>
</dbReference>
<dbReference type="PANTHER" id="PTHR44688">
    <property type="entry name" value="DNA-BINDING TRANSCRIPTIONAL ACTIVATOR DEVR_DOSR"/>
    <property type="match status" value="1"/>
</dbReference>
<feature type="region of interest" description="Disordered" evidence="4">
    <location>
        <begin position="1"/>
        <end position="23"/>
    </location>
</feature>
<dbReference type="SMART" id="SM00421">
    <property type="entry name" value="HTH_LUXR"/>
    <property type="match status" value="1"/>
</dbReference>
<evidence type="ECO:0000256" key="3">
    <source>
        <dbReference type="ARBA" id="ARBA00023163"/>
    </source>
</evidence>
<dbReference type="CDD" id="cd06170">
    <property type="entry name" value="LuxR_C_like"/>
    <property type="match status" value="1"/>
</dbReference>
<dbReference type="RefSeq" id="WP_346094245.1">
    <property type="nucleotide sequence ID" value="NZ_BAABKS010000090.1"/>
</dbReference>
<dbReference type="InterPro" id="IPR016032">
    <property type="entry name" value="Sig_transdc_resp-reg_C-effctor"/>
</dbReference>
<dbReference type="Proteomes" id="UP001597182">
    <property type="component" value="Unassembled WGS sequence"/>
</dbReference>
<feature type="domain" description="HTH luxR-type" evidence="5">
    <location>
        <begin position="594"/>
        <end position="659"/>
    </location>
</feature>
<keyword evidence="1" id="KW-0805">Transcription regulation</keyword>
<dbReference type="Pfam" id="PF25873">
    <property type="entry name" value="WHD_MalT"/>
    <property type="match status" value="1"/>
</dbReference>
<feature type="compositionally biased region" description="Pro residues" evidence="4">
    <location>
        <begin position="1"/>
        <end position="10"/>
    </location>
</feature>
<dbReference type="Pfam" id="PF13191">
    <property type="entry name" value="AAA_16"/>
    <property type="match status" value="1"/>
</dbReference>
<comment type="caution">
    <text evidence="6">The sequence shown here is derived from an EMBL/GenBank/DDBJ whole genome shotgun (WGS) entry which is preliminary data.</text>
</comment>
<evidence type="ECO:0000259" key="5">
    <source>
        <dbReference type="PROSITE" id="PS50043"/>
    </source>
</evidence>
<evidence type="ECO:0000313" key="7">
    <source>
        <dbReference type="Proteomes" id="UP001597182"/>
    </source>
</evidence>
<keyword evidence="2" id="KW-0238">DNA-binding</keyword>
<dbReference type="InterPro" id="IPR027417">
    <property type="entry name" value="P-loop_NTPase"/>
</dbReference>
<dbReference type="PROSITE" id="PS50043">
    <property type="entry name" value="HTH_LUXR_2"/>
    <property type="match status" value="1"/>
</dbReference>
<dbReference type="EMBL" id="JBHTMB010000240">
    <property type="protein sequence ID" value="MFD1236672.1"/>
    <property type="molecule type" value="Genomic_DNA"/>
</dbReference>
<protein>
    <submittedName>
        <fullName evidence="6">LuxR C-terminal-related transcriptional regulator</fullName>
    </submittedName>
</protein>
<keyword evidence="7" id="KW-1185">Reference proteome</keyword>
<dbReference type="Gene3D" id="1.10.10.10">
    <property type="entry name" value="Winged helix-like DNA-binding domain superfamily/Winged helix DNA-binding domain"/>
    <property type="match status" value="1"/>
</dbReference>
<dbReference type="Pfam" id="PF00196">
    <property type="entry name" value="GerE"/>
    <property type="match status" value="1"/>
</dbReference>
<gene>
    <name evidence="6" type="ORF">ACFQ34_25585</name>
</gene>
<sequence>MAGRPDPPPAWSRTPGRDGRLIGRLRSSTDGVVVVSGPAGAGKSMLVDGWARGERHVRVVRVAPRHNSADTLRHDVLATVGAAPGPADPDADWWPERLARVLAAGPYTADRPCRLVLDGADTIADPEAQLVLQDLVERRPALLRLLVTTRHRSPSWIARGRACGLATTITADELRLQSADVRALVGHDLPELDGWALGVGLVAELGRRGAGPTIRDYLRSEVMGRVTTEVRHLLYAVSVAGATSPALAIHLTGNAAAGRLLAQFADTSQFATVADGPVFTLHPVLSAHLRDELAVEHWESSVALRRRHAEWLATHGRLDLSTRCYVELGDGGTARRSLLAHWQRCVLSGRPEVVHDALDTLPPDQLAPDPRTCVVAAMARIAAGDHRGWRRWIDVAAAAETTELEPGLPVGVAVAASRRLAEAVTSGTVTSGTVPSGTVPDRDAEPPLHGLWMAISEVADGLALMWSGDGVAATARFRRAEVASRISGDQLALVHALAGLALTAARDGAPDTDLLADEAIAVADRLSPQCRWVVVNAHLALATAHLSAGAAQSARAAARTVLEVLEAFPDELEQRSRAAARDVLAALDRTAARREQRARDLSSREQRVLRALCGPLTLREIADELFVSHNTVKSQVRSIFRKLGVHDRAAAVAAARSWSTRER</sequence>
<dbReference type="InterPro" id="IPR059106">
    <property type="entry name" value="WHD_MalT"/>
</dbReference>